<dbReference type="Pfam" id="PF05977">
    <property type="entry name" value="MFS_3"/>
    <property type="match status" value="1"/>
</dbReference>
<dbReference type="PANTHER" id="PTHR43266:SF7">
    <property type="entry name" value="TRANSPORTER, PUTATIVE-RELATED"/>
    <property type="match status" value="1"/>
</dbReference>
<dbReference type="AlphaFoldDB" id="A0A455SPW0"/>
<feature type="transmembrane region" description="Helical" evidence="7">
    <location>
        <begin position="314"/>
        <end position="336"/>
    </location>
</feature>
<evidence type="ECO:0000259" key="8">
    <source>
        <dbReference type="PROSITE" id="PS50850"/>
    </source>
</evidence>
<gene>
    <name evidence="9" type="ORF">KTC_38000</name>
</gene>
<evidence type="ECO:0000256" key="1">
    <source>
        <dbReference type="ARBA" id="ARBA00004651"/>
    </source>
</evidence>
<dbReference type="InterPro" id="IPR036259">
    <property type="entry name" value="MFS_trans_sf"/>
</dbReference>
<reference evidence="9" key="1">
    <citation type="submission" date="2018-12" db="EMBL/GenBank/DDBJ databases">
        <title>Novel natural products biosynthetic potential of the class Ktedonobacteria.</title>
        <authorList>
            <person name="Zheng Y."/>
            <person name="Saitou A."/>
            <person name="Wang C.M."/>
            <person name="Toyoda A."/>
            <person name="Minakuchi Y."/>
            <person name="Sekiguchi Y."/>
            <person name="Ueda K."/>
            <person name="Takano H."/>
            <person name="Sakai Y."/>
            <person name="Yokota A."/>
            <person name="Yabe S."/>
        </authorList>
    </citation>
    <scope>NUCLEOTIDE SEQUENCE</scope>
    <source>
        <strain evidence="9">COM3</strain>
    </source>
</reference>
<evidence type="ECO:0000256" key="5">
    <source>
        <dbReference type="ARBA" id="ARBA00022989"/>
    </source>
</evidence>
<feature type="domain" description="Major facilitator superfamily (MFS) profile" evidence="8">
    <location>
        <begin position="9"/>
        <end position="402"/>
    </location>
</feature>
<dbReference type="PANTHER" id="PTHR43266">
    <property type="entry name" value="MACROLIDE-EFFLUX PROTEIN"/>
    <property type="match status" value="1"/>
</dbReference>
<keyword evidence="5 7" id="KW-1133">Transmembrane helix</keyword>
<dbReference type="GO" id="GO:0022857">
    <property type="term" value="F:transmembrane transporter activity"/>
    <property type="evidence" value="ECO:0007669"/>
    <property type="project" value="InterPro"/>
</dbReference>
<keyword evidence="4 7" id="KW-0812">Transmembrane</keyword>
<dbReference type="SUPFAM" id="SSF103473">
    <property type="entry name" value="MFS general substrate transporter"/>
    <property type="match status" value="1"/>
</dbReference>
<dbReference type="InterPro" id="IPR022324">
    <property type="entry name" value="Bacilysin_exporter_BacE_put"/>
</dbReference>
<feature type="transmembrane region" description="Helical" evidence="7">
    <location>
        <begin position="12"/>
        <end position="35"/>
    </location>
</feature>
<sequence>MFAVLAKKNYTLLWLGQVVSMIGDWFLVVALPFYIYQLTGSVLQTGIMYIVELLPRVLLGPVVGVFLDRWDKRKIMMITDLLRAVILLLMLLVRSADFIWIIYVVTILQAMMAQLFVPSSMALIPMLVEKEQLIGANALSSFSESVTRLIGPPLGGAMLALLGLNGVVIADSVTYLFSACCIMLMAVQSTSKGQEAVVASGNALKRLWSELLEGLVAIKQSKVVVGIFVIMGIMMVGQGLMNVMLVPFIEQMLHADAMAFSWLLTAQGAGTLLGALLVSTLTKKVKPVILVSLGLISTGCTMLLLAFFPNLWLALGAIAIIGVLLAGCMVSIQTLLQISVDERYRGRVFSSFETIISLTMLVGLLASSGIGDRVGPAPLIAANGALTVIAALVSLWLLRSARFSEEATLSGAKVVPVVE</sequence>
<keyword evidence="2" id="KW-0813">Transport</keyword>
<feature type="transmembrane region" description="Helical" evidence="7">
    <location>
        <begin position="47"/>
        <end position="67"/>
    </location>
</feature>
<evidence type="ECO:0000313" key="9">
    <source>
        <dbReference type="EMBL" id="BBH89049.1"/>
    </source>
</evidence>
<dbReference type="PRINTS" id="PR01988">
    <property type="entry name" value="EXPORTERBACE"/>
</dbReference>
<evidence type="ECO:0000256" key="6">
    <source>
        <dbReference type="ARBA" id="ARBA00023136"/>
    </source>
</evidence>
<dbReference type="PROSITE" id="PS50850">
    <property type="entry name" value="MFS"/>
    <property type="match status" value="1"/>
</dbReference>
<feature type="transmembrane region" description="Helical" evidence="7">
    <location>
        <begin position="348"/>
        <end position="371"/>
    </location>
</feature>
<evidence type="ECO:0000256" key="7">
    <source>
        <dbReference type="SAM" id="Phobius"/>
    </source>
</evidence>
<dbReference type="InterPro" id="IPR010290">
    <property type="entry name" value="TM_effector"/>
</dbReference>
<dbReference type="Gene3D" id="1.20.1250.20">
    <property type="entry name" value="MFS general substrate transporter like domains"/>
    <property type="match status" value="2"/>
</dbReference>
<evidence type="ECO:0000256" key="4">
    <source>
        <dbReference type="ARBA" id="ARBA00022692"/>
    </source>
</evidence>
<evidence type="ECO:0000256" key="3">
    <source>
        <dbReference type="ARBA" id="ARBA00022475"/>
    </source>
</evidence>
<comment type="subcellular location">
    <subcellularLocation>
        <location evidence="1">Cell membrane</location>
        <topology evidence="1">Multi-pass membrane protein</topology>
    </subcellularLocation>
</comment>
<organism evidence="9">
    <name type="scientific">Thermosporothrix sp. COM3</name>
    <dbReference type="NCBI Taxonomy" id="2490863"/>
    <lineage>
        <taxon>Bacteria</taxon>
        <taxon>Bacillati</taxon>
        <taxon>Chloroflexota</taxon>
        <taxon>Ktedonobacteria</taxon>
        <taxon>Ktedonobacterales</taxon>
        <taxon>Thermosporotrichaceae</taxon>
        <taxon>Thermosporothrix</taxon>
    </lineage>
</organism>
<protein>
    <submittedName>
        <fullName evidence="9">MFS transporter</fullName>
    </submittedName>
</protein>
<feature type="transmembrane region" description="Helical" evidence="7">
    <location>
        <begin position="377"/>
        <end position="398"/>
    </location>
</feature>
<feature type="transmembrane region" description="Helical" evidence="7">
    <location>
        <begin position="98"/>
        <end position="117"/>
    </location>
</feature>
<feature type="transmembrane region" description="Helical" evidence="7">
    <location>
        <begin position="260"/>
        <end position="281"/>
    </location>
</feature>
<dbReference type="EMBL" id="AP019376">
    <property type="protein sequence ID" value="BBH89049.1"/>
    <property type="molecule type" value="Genomic_DNA"/>
</dbReference>
<dbReference type="GO" id="GO:0005886">
    <property type="term" value="C:plasma membrane"/>
    <property type="evidence" value="ECO:0007669"/>
    <property type="project" value="UniProtKB-SubCell"/>
</dbReference>
<feature type="transmembrane region" description="Helical" evidence="7">
    <location>
        <begin position="223"/>
        <end position="248"/>
    </location>
</feature>
<feature type="transmembrane region" description="Helical" evidence="7">
    <location>
        <begin position="288"/>
        <end position="308"/>
    </location>
</feature>
<keyword evidence="6 7" id="KW-0472">Membrane</keyword>
<name>A0A455SPW0_9CHLR</name>
<accession>A0A455SPW0</accession>
<evidence type="ECO:0000256" key="2">
    <source>
        <dbReference type="ARBA" id="ARBA00022448"/>
    </source>
</evidence>
<dbReference type="CDD" id="cd06173">
    <property type="entry name" value="MFS_MefA_like"/>
    <property type="match status" value="1"/>
</dbReference>
<dbReference type="InterPro" id="IPR020846">
    <property type="entry name" value="MFS_dom"/>
</dbReference>
<keyword evidence="3" id="KW-1003">Cell membrane</keyword>
<proteinExistence type="predicted"/>